<sequence>MNDQFQNASLLELFLLEAQAQTQLLDQGLIRLSTHPASPAELESCMRAAHSIKGAARLVGVNPAADLAHEMEELLVLAMRGQVLLSPQQTQLLMQGSAAILQLAQGQTVSQLASLIQQLKNCLNPSSSETAAPATPVVTEPVDAEPDIMVTEQKSGPHEEQKRSGTVRVSSERLDLLLDLASRALVLSKNSQQFTQQLIRLKKKQQQAKKMLEAVRDKLVEQQLPDYFNTALADLGQLLTDTSDQVHNSLQHYDETSWQTLLLNQNLYDAALACRMRPFSDLFQGKARMVYELSSSMGKQVQLQVSGETTSVDRDMLDKLEAPLLHLLRNAVDHGIEQPQQRKDKGKPELATISLNAWHSAGFLYMEISDDGKGVDTEQIKQRVLSRGLSTAEAVAQMNEEELLAFLFLPDFSLAKQVSAVSGRGVGLDAVQHDVKTLGGDIELHNNPGLGCKFLLRLPVTVSVIRSVIVQLQQELYAVPLPRIETMLHLTPDDISTLEGRPHLWWQGDAVALLPLSQLLGFGSVTTASEALAVLILQDKGRKIGLVVDKLLGEQNLVVLHMDPRLGRISGVMAGAVLSDGSPTLILDVDDVLVSAHTELKQGQSLSFSQKAAEQSSKKILVVDDSLTVRELERKLLSNQGYQVKVAVDGLEGWSMLRAEAFDLVVTDIDMPKMDGIELVRLVRSDARLNRLPVIVVSYKDRDEDKNRGLEAGADYYLAKSSFHDESLLEAVRLLIGDAAG</sequence>
<dbReference type="Pfam" id="PF02518">
    <property type="entry name" value="HATPase_c"/>
    <property type="match status" value="1"/>
</dbReference>
<feature type="domain" description="Histidine kinase" evidence="9">
    <location>
        <begin position="278"/>
        <end position="462"/>
    </location>
</feature>
<evidence type="ECO:0000259" key="11">
    <source>
        <dbReference type="PROSITE" id="PS50851"/>
    </source>
</evidence>
<comment type="caution">
    <text evidence="13">The sequence shown here is derived from an EMBL/GenBank/DDBJ whole genome shotgun (WGS) entry which is preliminary data.</text>
</comment>
<dbReference type="SUPFAM" id="SSF50341">
    <property type="entry name" value="CheW-like"/>
    <property type="match status" value="1"/>
</dbReference>
<evidence type="ECO:0000256" key="5">
    <source>
        <dbReference type="ARBA" id="ARBA00022777"/>
    </source>
</evidence>
<reference evidence="14" key="1">
    <citation type="journal article" date="2019" name="Int. J. Syst. Evol. Microbiol.">
        <title>The Global Catalogue of Microorganisms (GCM) 10K type strain sequencing project: providing services to taxonomists for standard genome sequencing and annotation.</title>
        <authorList>
            <consortium name="The Broad Institute Genomics Platform"/>
            <consortium name="The Broad Institute Genome Sequencing Center for Infectious Disease"/>
            <person name="Wu L."/>
            <person name="Ma J."/>
        </authorList>
    </citation>
    <scope>NUCLEOTIDE SEQUENCE [LARGE SCALE GENOMIC DNA]</scope>
    <source>
        <strain evidence="14">DT28</strain>
    </source>
</reference>
<evidence type="ECO:0000313" key="14">
    <source>
        <dbReference type="Proteomes" id="UP001595962"/>
    </source>
</evidence>
<dbReference type="RefSeq" id="WP_377331240.1">
    <property type="nucleotide sequence ID" value="NZ_JBHSGB010000001.1"/>
</dbReference>
<dbReference type="EMBL" id="JBHSGB010000001">
    <property type="protein sequence ID" value="MFC4653734.1"/>
    <property type="molecule type" value="Genomic_DNA"/>
</dbReference>
<dbReference type="InterPro" id="IPR011006">
    <property type="entry name" value="CheY-like_superfamily"/>
</dbReference>
<keyword evidence="5" id="KW-0418">Kinase</keyword>
<dbReference type="CDD" id="cd00088">
    <property type="entry name" value="HPT"/>
    <property type="match status" value="1"/>
</dbReference>
<feature type="domain" description="Response regulatory" evidence="10">
    <location>
        <begin position="619"/>
        <end position="735"/>
    </location>
</feature>
<dbReference type="Pfam" id="PF00072">
    <property type="entry name" value="Response_reg"/>
    <property type="match status" value="1"/>
</dbReference>
<dbReference type="InterPro" id="IPR003594">
    <property type="entry name" value="HATPase_dom"/>
</dbReference>
<name>A0ABV9JJF3_9GAMM</name>
<feature type="domain" description="CheW-like" evidence="11">
    <location>
        <begin position="464"/>
        <end position="598"/>
    </location>
</feature>
<dbReference type="PROSITE" id="PS50109">
    <property type="entry name" value="HIS_KIN"/>
    <property type="match status" value="1"/>
</dbReference>
<feature type="modified residue" description="Phosphohistidine" evidence="7">
    <location>
        <position position="50"/>
    </location>
</feature>
<dbReference type="SMART" id="SM00387">
    <property type="entry name" value="HATPase_c"/>
    <property type="match status" value="1"/>
</dbReference>
<evidence type="ECO:0000256" key="8">
    <source>
        <dbReference type="PROSITE-ProRule" id="PRU00169"/>
    </source>
</evidence>
<dbReference type="SMART" id="SM00260">
    <property type="entry name" value="CheW"/>
    <property type="match status" value="1"/>
</dbReference>
<dbReference type="SUPFAM" id="SSF55874">
    <property type="entry name" value="ATPase domain of HSP90 chaperone/DNA topoisomerase II/histidine kinase"/>
    <property type="match status" value="1"/>
</dbReference>
<dbReference type="Gene3D" id="2.30.30.40">
    <property type="entry name" value="SH3 Domains"/>
    <property type="match status" value="1"/>
</dbReference>
<dbReference type="Gene3D" id="3.40.50.2300">
    <property type="match status" value="1"/>
</dbReference>
<dbReference type="PRINTS" id="PR00344">
    <property type="entry name" value="BCTRLSENSOR"/>
</dbReference>
<evidence type="ECO:0000256" key="6">
    <source>
        <dbReference type="ARBA" id="ARBA00023012"/>
    </source>
</evidence>
<dbReference type="SUPFAM" id="SSF47226">
    <property type="entry name" value="Histidine-containing phosphotransfer domain, HPT domain"/>
    <property type="match status" value="1"/>
</dbReference>
<evidence type="ECO:0000256" key="4">
    <source>
        <dbReference type="ARBA" id="ARBA00022679"/>
    </source>
</evidence>
<evidence type="ECO:0000256" key="1">
    <source>
        <dbReference type="ARBA" id="ARBA00000085"/>
    </source>
</evidence>
<proteinExistence type="predicted"/>
<dbReference type="InterPro" id="IPR008207">
    <property type="entry name" value="Sig_transdc_His_kin_Hpt_dom"/>
</dbReference>
<dbReference type="Gene3D" id="1.20.120.160">
    <property type="entry name" value="HPT domain"/>
    <property type="match status" value="1"/>
</dbReference>
<evidence type="ECO:0000313" key="13">
    <source>
        <dbReference type="EMBL" id="MFC4653734.1"/>
    </source>
</evidence>
<dbReference type="Pfam" id="PF01627">
    <property type="entry name" value="Hpt"/>
    <property type="match status" value="1"/>
</dbReference>
<evidence type="ECO:0000256" key="2">
    <source>
        <dbReference type="ARBA" id="ARBA00012438"/>
    </source>
</evidence>
<dbReference type="Pfam" id="PF01584">
    <property type="entry name" value="CheW"/>
    <property type="match status" value="1"/>
</dbReference>
<dbReference type="InterPro" id="IPR005467">
    <property type="entry name" value="His_kinase_dom"/>
</dbReference>
<dbReference type="SMART" id="SM00073">
    <property type="entry name" value="HPT"/>
    <property type="match status" value="1"/>
</dbReference>
<organism evidence="13 14">
    <name type="scientific">Rheinheimera marina</name>
    <dbReference type="NCBI Taxonomy" id="1774958"/>
    <lineage>
        <taxon>Bacteria</taxon>
        <taxon>Pseudomonadati</taxon>
        <taxon>Pseudomonadota</taxon>
        <taxon>Gammaproteobacteria</taxon>
        <taxon>Chromatiales</taxon>
        <taxon>Chromatiaceae</taxon>
        <taxon>Rheinheimera</taxon>
    </lineage>
</organism>
<dbReference type="PROSITE" id="PS50894">
    <property type="entry name" value="HPT"/>
    <property type="match status" value="1"/>
</dbReference>
<protein>
    <recommendedName>
        <fullName evidence="2">histidine kinase</fullName>
        <ecNumber evidence="2">2.7.13.3</ecNumber>
    </recommendedName>
</protein>
<dbReference type="Proteomes" id="UP001595962">
    <property type="component" value="Unassembled WGS sequence"/>
</dbReference>
<evidence type="ECO:0000259" key="12">
    <source>
        <dbReference type="PROSITE" id="PS50894"/>
    </source>
</evidence>
<dbReference type="Gene3D" id="3.30.565.10">
    <property type="entry name" value="Histidine kinase-like ATPase, C-terminal domain"/>
    <property type="match status" value="1"/>
</dbReference>
<feature type="modified residue" description="4-aspartylphosphate" evidence="8">
    <location>
        <position position="668"/>
    </location>
</feature>
<dbReference type="EC" id="2.7.13.3" evidence="2"/>
<feature type="domain" description="HPt" evidence="12">
    <location>
        <begin position="3"/>
        <end position="107"/>
    </location>
</feature>
<keyword evidence="3 8" id="KW-0597">Phosphoprotein</keyword>
<evidence type="ECO:0000259" key="9">
    <source>
        <dbReference type="PROSITE" id="PS50109"/>
    </source>
</evidence>
<dbReference type="InterPro" id="IPR001789">
    <property type="entry name" value="Sig_transdc_resp-reg_receiver"/>
</dbReference>
<dbReference type="InterPro" id="IPR004358">
    <property type="entry name" value="Sig_transdc_His_kin-like_C"/>
</dbReference>
<gene>
    <name evidence="13" type="ORF">ACFO3I_01720</name>
</gene>
<dbReference type="PANTHER" id="PTHR43395">
    <property type="entry name" value="SENSOR HISTIDINE KINASE CHEA"/>
    <property type="match status" value="1"/>
</dbReference>
<dbReference type="InterPro" id="IPR002545">
    <property type="entry name" value="CheW-lke_dom"/>
</dbReference>
<dbReference type="InterPro" id="IPR051315">
    <property type="entry name" value="Bact_Chemotaxis_CheA"/>
</dbReference>
<evidence type="ECO:0000256" key="7">
    <source>
        <dbReference type="PROSITE-ProRule" id="PRU00110"/>
    </source>
</evidence>
<dbReference type="PROSITE" id="PS50110">
    <property type="entry name" value="RESPONSE_REGULATORY"/>
    <property type="match status" value="1"/>
</dbReference>
<keyword evidence="14" id="KW-1185">Reference proteome</keyword>
<evidence type="ECO:0000259" key="10">
    <source>
        <dbReference type="PROSITE" id="PS50110"/>
    </source>
</evidence>
<keyword evidence="6" id="KW-0902">Two-component regulatory system</keyword>
<keyword evidence="4" id="KW-0808">Transferase</keyword>
<dbReference type="InterPro" id="IPR036641">
    <property type="entry name" value="HPT_dom_sf"/>
</dbReference>
<dbReference type="SUPFAM" id="SSF52172">
    <property type="entry name" value="CheY-like"/>
    <property type="match status" value="1"/>
</dbReference>
<evidence type="ECO:0000256" key="3">
    <source>
        <dbReference type="ARBA" id="ARBA00022553"/>
    </source>
</evidence>
<comment type="catalytic activity">
    <reaction evidence="1">
        <text>ATP + protein L-histidine = ADP + protein N-phospho-L-histidine.</text>
        <dbReference type="EC" id="2.7.13.3"/>
    </reaction>
</comment>
<dbReference type="PANTHER" id="PTHR43395:SF1">
    <property type="entry name" value="CHEMOTAXIS PROTEIN CHEA"/>
    <property type="match status" value="1"/>
</dbReference>
<dbReference type="SMART" id="SM00448">
    <property type="entry name" value="REC"/>
    <property type="match status" value="1"/>
</dbReference>
<dbReference type="PROSITE" id="PS50851">
    <property type="entry name" value="CHEW"/>
    <property type="match status" value="1"/>
</dbReference>
<dbReference type="InterPro" id="IPR036890">
    <property type="entry name" value="HATPase_C_sf"/>
</dbReference>
<accession>A0ABV9JJF3</accession>
<dbReference type="InterPro" id="IPR036061">
    <property type="entry name" value="CheW-like_dom_sf"/>
</dbReference>